<organism evidence="2">
    <name type="scientific">Darwinula stevensoni</name>
    <dbReference type="NCBI Taxonomy" id="69355"/>
    <lineage>
        <taxon>Eukaryota</taxon>
        <taxon>Metazoa</taxon>
        <taxon>Ecdysozoa</taxon>
        <taxon>Arthropoda</taxon>
        <taxon>Crustacea</taxon>
        <taxon>Oligostraca</taxon>
        <taxon>Ostracoda</taxon>
        <taxon>Podocopa</taxon>
        <taxon>Podocopida</taxon>
        <taxon>Darwinulocopina</taxon>
        <taxon>Darwinuloidea</taxon>
        <taxon>Darwinulidae</taxon>
        <taxon>Darwinula</taxon>
    </lineage>
</organism>
<feature type="compositionally biased region" description="Basic and acidic residues" evidence="1">
    <location>
        <begin position="128"/>
        <end position="141"/>
    </location>
</feature>
<protein>
    <submittedName>
        <fullName evidence="2">Uncharacterized protein</fullName>
    </submittedName>
</protein>
<reference evidence="2" key="1">
    <citation type="submission" date="2020-11" db="EMBL/GenBank/DDBJ databases">
        <authorList>
            <person name="Tran Van P."/>
        </authorList>
    </citation>
    <scope>NUCLEOTIDE SEQUENCE</scope>
</reference>
<evidence type="ECO:0000313" key="2">
    <source>
        <dbReference type="EMBL" id="CAD7240308.1"/>
    </source>
</evidence>
<sequence length="181" mass="20218">MLTKLLGMWWGVGSGVESHQGEEPQLPLSTTEEEGWEVITPFTPSEGEDVLNAEGGSWSMVHLGLSQSSGSCLPSSSPTSSPDVEPERDEGRGETGVESSNLPNSKNLGRRRPLLVPRPRGPPPFLDSLERRGSKRMERWSSKSSITRNNFCQLVDSRIRVSTRRHRMHRNPSRVNNNRRC</sequence>
<proteinExistence type="predicted"/>
<accession>A0A7R8ZX96</accession>
<keyword evidence="3" id="KW-1185">Reference proteome</keyword>
<dbReference type="Proteomes" id="UP000677054">
    <property type="component" value="Unassembled WGS sequence"/>
</dbReference>
<gene>
    <name evidence="2" type="ORF">DSTB1V02_LOCUS333</name>
</gene>
<dbReference type="EMBL" id="CAJPEV010000021">
    <property type="protein sequence ID" value="CAG0878934.1"/>
    <property type="molecule type" value="Genomic_DNA"/>
</dbReference>
<feature type="compositionally biased region" description="Low complexity" evidence="1">
    <location>
        <begin position="63"/>
        <end position="82"/>
    </location>
</feature>
<feature type="region of interest" description="Disordered" evidence="1">
    <location>
        <begin position="15"/>
        <end position="34"/>
    </location>
</feature>
<feature type="region of interest" description="Disordered" evidence="1">
    <location>
        <begin position="162"/>
        <end position="181"/>
    </location>
</feature>
<evidence type="ECO:0000256" key="1">
    <source>
        <dbReference type="SAM" id="MobiDB-lite"/>
    </source>
</evidence>
<dbReference type="AlphaFoldDB" id="A0A7R8ZX96"/>
<name>A0A7R8ZX96_9CRUS</name>
<dbReference type="EMBL" id="LR899538">
    <property type="protein sequence ID" value="CAD7240308.1"/>
    <property type="molecule type" value="Genomic_DNA"/>
</dbReference>
<feature type="region of interest" description="Disordered" evidence="1">
    <location>
        <begin position="63"/>
        <end position="143"/>
    </location>
</feature>
<feature type="compositionally biased region" description="Polar residues" evidence="1">
    <location>
        <begin position="97"/>
        <end position="107"/>
    </location>
</feature>
<evidence type="ECO:0000313" key="3">
    <source>
        <dbReference type="Proteomes" id="UP000677054"/>
    </source>
</evidence>